<evidence type="ECO:0000256" key="3">
    <source>
        <dbReference type="ARBA" id="ARBA00022475"/>
    </source>
</evidence>
<reference evidence="10" key="1">
    <citation type="submission" date="2017-09" db="EMBL/GenBank/DDBJ databases">
        <title>Depth-based differentiation of microbial function through sediment-hosted aquifers and enrichment of novel symbionts in the deep terrestrial subsurface.</title>
        <authorList>
            <person name="Probst A.J."/>
            <person name="Ladd B."/>
            <person name="Jarett J.K."/>
            <person name="Geller-Mcgrath D.E."/>
            <person name="Sieber C.M.K."/>
            <person name="Emerson J.B."/>
            <person name="Anantharaman K."/>
            <person name="Thomas B.C."/>
            <person name="Malmstrom R."/>
            <person name="Stieglmeier M."/>
            <person name="Klingl A."/>
            <person name="Woyke T."/>
            <person name="Ryan C.M."/>
            <person name="Banfield J.F."/>
        </authorList>
    </citation>
    <scope>NUCLEOTIDE SEQUENCE [LARGE SCALE GENOMIC DNA]</scope>
</reference>
<keyword evidence="5 7" id="KW-1133">Transmembrane helix</keyword>
<dbReference type="AlphaFoldDB" id="A0A2H0YXW3"/>
<dbReference type="Pfam" id="PF09335">
    <property type="entry name" value="VTT_dom"/>
    <property type="match status" value="1"/>
</dbReference>
<dbReference type="InterPro" id="IPR032818">
    <property type="entry name" value="DedA-like"/>
</dbReference>
<dbReference type="EMBL" id="PEXT01000039">
    <property type="protein sequence ID" value="PIS43331.1"/>
    <property type="molecule type" value="Genomic_DNA"/>
</dbReference>
<evidence type="ECO:0000256" key="7">
    <source>
        <dbReference type="RuleBase" id="RU367016"/>
    </source>
</evidence>
<keyword evidence="4 7" id="KW-0812">Transmembrane</keyword>
<feature type="transmembrane region" description="Helical" evidence="7">
    <location>
        <begin position="151"/>
        <end position="172"/>
    </location>
</feature>
<dbReference type="PANTHER" id="PTHR30353:SF0">
    <property type="entry name" value="TRANSMEMBRANE PROTEIN"/>
    <property type="match status" value="1"/>
</dbReference>
<accession>A0A2H0YXW3</accession>
<feature type="transmembrane region" description="Helical" evidence="7">
    <location>
        <begin position="178"/>
        <end position="199"/>
    </location>
</feature>
<evidence type="ECO:0000256" key="6">
    <source>
        <dbReference type="ARBA" id="ARBA00023136"/>
    </source>
</evidence>
<gene>
    <name evidence="9" type="ORF">COT23_01850</name>
</gene>
<feature type="transmembrane region" description="Helical" evidence="7">
    <location>
        <begin position="47"/>
        <end position="75"/>
    </location>
</feature>
<proteinExistence type="inferred from homology"/>
<protein>
    <recommendedName>
        <fullName evidence="8">VTT domain-containing protein</fullName>
    </recommendedName>
</protein>
<evidence type="ECO:0000256" key="1">
    <source>
        <dbReference type="ARBA" id="ARBA00004651"/>
    </source>
</evidence>
<keyword evidence="3 7" id="KW-1003">Cell membrane</keyword>
<feature type="domain" description="VTT" evidence="8">
    <location>
        <begin position="41"/>
        <end position="166"/>
    </location>
</feature>
<name>A0A2H0YXW3_9BACT</name>
<comment type="similarity">
    <text evidence="2 7">Belongs to the DedA family.</text>
</comment>
<dbReference type="InterPro" id="IPR032816">
    <property type="entry name" value="VTT_dom"/>
</dbReference>
<dbReference type="GO" id="GO:0005886">
    <property type="term" value="C:plasma membrane"/>
    <property type="evidence" value="ECO:0007669"/>
    <property type="project" value="UniProtKB-SubCell"/>
</dbReference>
<comment type="subcellular location">
    <subcellularLocation>
        <location evidence="1 7">Cell membrane</location>
        <topology evidence="1 7">Multi-pass membrane protein</topology>
    </subcellularLocation>
</comment>
<sequence>MDNFLIAIVHLDPIAIVQAGGYLGIALLIFSESGLLIGIFFPGDSLLFVAGLLSASGFLSVVPLILIVMCAAILGDSVGYWFGTKAGDTFFQRKDSRFFKQVYVTRTQEFFAQYSGRTIVLARFVPVVRTIAPILAGIGTMSYRTFFSYNALGGLLWSSGMISLGYFLGSLIPNSEHYILPISLTIVAISFSPIFINFARGKREA</sequence>
<evidence type="ECO:0000259" key="8">
    <source>
        <dbReference type="Pfam" id="PF09335"/>
    </source>
</evidence>
<evidence type="ECO:0000256" key="2">
    <source>
        <dbReference type="ARBA" id="ARBA00010792"/>
    </source>
</evidence>
<dbReference type="Proteomes" id="UP000228687">
    <property type="component" value="Unassembled WGS sequence"/>
</dbReference>
<evidence type="ECO:0000256" key="4">
    <source>
        <dbReference type="ARBA" id="ARBA00022692"/>
    </source>
</evidence>
<evidence type="ECO:0000313" key="9">
    <source>
        <dbReference type="EMBL" id="PIS43331.1"/>
    </source>
</evidence>
<comment type="caution">
    <text evidence="9">The sequence shown here is derived from an EMBL/GenBank/DDBJ whole genome shotgun (WGS) entry which is preliminary data.</text>
</comment>
<evidence type="ECO:0000313" key="10">
    <source>
        <dbReference type="Proteomes" id="UP000228687"/>
    </source>
</evidence>
<feature type="transmembrane region" description="Helical" evidence="7">
    <location>
        <begin position="21"/>
        <end position="41"/>
    </location>
</feature>
<dbReference type="PANTHER" id="PTHR30353">
    <property type="entry name" value="INNER MEMBRANE PROTEIN DEDA-RELATED"/>
    <property type="match status" value="1"/>
</dbReference>
<organism evidence="9 10">
    <name type="scientific">Candidatus Kaiserbacteria bacterium CG08_land_8_20_14_0_20_50_21</name>
    <dbReference type="NCBI Taxonomy" id="1974604"/>
    <lineage>
        <taxon>Bacteria</taxon>
        <taxon>Candidatus Kaiseribacteriota</taxon>
    </lineage>
</organism>
<keyword evidence="6 7" id="KW-0472">Membrane</keyword>
<evidence type="ECO:0000256" key="5">
    <source>
        <dbReference type="ARBA" id="ARBA00022989"/>
    </source>
</evidence>